<sequence>MSQRSSGFGWFILLVAGLAVLTFIFRPPAPAETGTDPATLAEARKATGGAQTLEDILARQRGEEVDLSFRREFGQPGADPDAPLALAPLGGASDPDLWRALRYDAADVNVSAGGDVAKVLVQDGGMAWYEFRKGPLATYGGWLLIGTIVALAVFYLLRGRIGIDEPMTGRTVTRFQAIERFAHWLLAGSFVLLGLSGLLTLFGRFFILPTFGPELNSQLLIASKFVHNNLAWPFMLGLVMVFVMWVWHNIPDRTDITWFAQAGGIIGKNHPPAKKFNGGQKIIFWSVILLGASISLSGLSLLFPFELPLFAKTFGIVNQTGIPQWLGYGALPTDLAPQEEMQLAQLWHAIVAFVLMAIIIAHIYIGSIGMKGAFDAMGSGEVDEAWAHQHHSLWLDEVKARQAKDGKTPESGATPAE</sequence>
<dbReference type="PANTHER" id="PTHR30074">
    <property type="entry name" value="FORMATE DEHYDROGENASE, NITRATE-INDUCIBLE, CYTOCHROME B556 FDN SUBUNIT"/>
    <property type="match status" value="1"/>
</dbReference>
<evidence type="ECO:0000256" key="6">
    <source>
        <dbReference type="ARBA" id="ARBA00022617"/>
    </source>
</evidence>
<comment type="similarity">
    <text evidence="3">Belongs to the formate dehydrogenase gamma subunit family.</text>
</comment>
<dbReference type="InterPro" id="IPR016174">
    <property type="entry name" value="Di-haem_cyt_TM"/>
</dbReference>
<dbReference type="GO" id="GO:0015944">
    <property type="term" value="P:formate oxidation"/>
    <property type="evidence" value="ECO:0007669"/>
    <property type="project" value="TreeGrafter"/>
</dbReference>
<dbReference type="GO" id="GO:0036397">
    <property type="term" value="F:formate dehydrogenase (quinone) activity"/>
    <property type="evidence" value="ECO:0007669"/>
    <property type="project" value="TreeGrafter"/>
</dbReference>
<dbReference type="GO" id="GO:0022904">
    <property type="term" value="P:respiratory electron transport chain"/>
    <property type="evidence" value="ECO:0007669"/>
    <property type="project" value="InterPro"/>
</dbReference>
<dbReference type="InterPro" id="IPR011577">
    <property type="entry name" value="Cyt_b561_bac/Ni-Hgenase"/>
</dbReference>
<dbReference type="EMBL" id="JSUQ01000012">
    <property type="protein sequence ID" value="KHQ52071.1"/>
    <property type="molecule type" value="Genomic_DNA"/>
</dbReference>
<comment type="caution">
    <text evidence="14">The sequence shown here is derived from an EMBL/GenBank/DDBJ whole genome shotgun (WGS) entry which is preliminary data.</text>
</comment>
<dbReference type="OrthoDB" id="9790598at2"/>
<dbReference type="InterPro" id="IPR006471">
    <property type="entry name" value="Formate_DH_gsu"/>
</dbReference>
<dbReference type="PATRIC" id="fig|1515334.3.peg.3105"/>
<evidence type="ECO:0000256" key="10">
    <source>
        <dbReference type="ARBA" id="ARBA00022989"/>
    </source>
</evidence>
<accession>A0A225QT25</accession>
<dbReference type="Proteomes" id="UP000030960">
    <property type="component" value="Unassembled WGS sequence"/>
</dbReference>
<evidence type="ECO:0000256" key="2">
    <source>
        <dbReference type="ARBA" id="ARBA00004651"/>
    </source>
</evidence>
<dbReference type="PANTHER" id="PTHR30074:SF6">
    <property type="entry name" value="FORMATE DEHYDROGENASE GAMMA SUBUNIT"/>
    <property type="match status" value="1"/>
</dbReference>
<comment type="cofactor">
    <cofactor evidence="1">
        <name>heme</name>
        <dbReference type="ChEBI" id="CHEBI:30413"/>
    </cofactor>
</comment>
<dbReference type="GO" id="GO:0008863">
    <property type="term" value="F:formate dehydrogenase (NAD+) activity"/>
    <property type="evidence" value="ECO:0007669"/>
    <property type="project" value="InterPro"/>
</dbReference>
<evidence type="ECO:0000313" key="15">
    <source>
        <dbReference type="Proteomes" id="UP000030960"/>
    </source>
</evidence>
<keyword evidence="7" id="KW-0812">Transmembrane</keyword>
<dbReference type="Gene3D" id="1.20.950.20">
    <property type="entry name" value="Transmembrane di-heme cytochromes, Chain C"/>
    <property type="match status" value="1"/>
</dbReference>
<evidence type="ECO:0000256" key="9">
    <source>
        <dbReference type="ARBA" id="ARBA00022982"/>
    </source>
</evidence>
<evidence type="ECO:0000313" key="14">
    <source>
        <dbReference type="EMBL" id="KHQ52071.1"/>
    </source>
</evidence>
<keyword evidence="6" id="KW-0349">Heme</keyword>
<reference evidence="14 15" key="1">
    <citation type="submission" date="2014-10" db="EMBL/GenBank/DDBJ databases">
        <title>Genome sequence of Ponticoccus sp. strain UMTAT08 isolated from clonal culture of toxic dinoflagellate Alexandrium tamiyavanichii.</title>
        <authorList>
            <person name="Gan H.Y."/>
            <person name="Muhd D.-D."/>
            <person name="Mohd Noor M.E."/>
            <person name="Yeong Y.S."/>
            <person name="Usup G."/>
        </authorList>
    </citation>
    <scope>NUCLEOTIDE SEQUENCE [LARGE SCALE GENOMIC DNA]</scope>
    <source>
        <strain evidence="14 15">UMTAT08</strain>
    </source>
</reference>
<evidence type="ECO:0000256" key="7">
    <source>
        <dbReference type="ARBA" id="ARBA00022692"/>
    </source>
</evidence>
<evidence type="ECO:0000256" key="4">
    <source>
        <dbReference type="ARBA" id="ARBA00022448"/>
    </source>
</evidence>
<name>A0A0B3S5X0_9RHOB</name>
<dbReference type="GO" id="GO:0046872">
    <property type="term" value="F:metal ion binding"/>
    <property type="evidence" value="ECO:0007669"/>
    <property type="project" value="UniProtKB-KW"/>
</dbReference>
<dbReference type="InterPro" id="IPR051817">
    <property type="entry name" value="FDH_cytochrome_b556_subunit"/>
</dbReference>
<keyword evidence="15" id="KW-1185">Reference proteome</keyword>
<evidence type="ECO:0000256" key="8">
    <source>
        <dbReference type="ARBA" id="ARBA00022723"/>
    </source>
</evidence>
<keyword evidence="8" id="KW-0479">Metal-binding</keyword>
<proteinExistence type="inferred from homology"/>
<dbReference type="GO" id="GO:0009326">
    <property type="term" value="C:formate dehydrogenase complex"/>
    <property type="evidence" value="ECO:0007669"/>
    <property type="project" value="InterPro"/>
</dbReference>
<gene>
    <name evidence="14" type="ORF">OA50_03086</name>
</gene>
<organism evidence="14 15">
    <name type="scientific">Mameliella alba</name>
    <dbReference type="NCBI Taxonomy" id="561184"/>
    <lineage>
        <taxon>Bacteria</taxon>
        <taxon>Pseudomonadati</taxon>
        <taxon>Pseudomonadota</taxon>
        <taxon>Alphaproteobacteria</taxon>
        <taxon>Rhodobacterales</taxon>
        <taxon>Roseobacteraceae</taxon>
        <taxon>Mameliella</taxon>
    </lineage>
</organism>
<keyword evidence="10" id="KW-1133">Transmembrane helix</keyword>
<dbReference type="NCBIfam" id="TIGR01583">
    <property type="entry name" value="formate-DH-gamm"/>
    <property type="match status" value="1"/>
</dbReference>
<keyword evidence="9" id="KW-0249">Electron transport</keyword>
<evidence type="ECO:0000256" key="5">
    <source>
        <dbReference type="ARBA" id="ARBA00022475"/>
    </source>
</evidence>
<keyword evidence="12" id="KW-0472">Membrane</keyword>
<keyword evidence="11" id="KW-0408">Iron</keyword>
<accession>A0A0B3S5X0</accession>
<dbReference type="SUPFAM" id="SSF81342">
    <property type="entry name" value="Transmembrane di-heme cytochromes"/>
    <property type="match status" value="1"/>
</dbReference>
<dbReference type="STRING" id="561184.SAMN05216376_10227"/>
<evidence type="ECO:0000256" key="12">
    <source>
        <dbReference type="ARBA" id="ARBA00023136"/>
    </source>
</evidence>
<dbReference type="GO" id="GO:0005886">
    <property type="term" value="C:plasma membrane"/>
    <property type="evidence" value="ECO:0007669"/>
    <property type="project" value="UniProtKB-SubCell"/>
</dbReference>
<comment type="subcellular location">
    <subcellularLocation>
        <location evidence="2">Cell membrane</location>
        <topology evidence="2">Multi-pass membrane protein</topology>
    </subcellularLocation>
</comment>
<evidence type="ECO:0000256" key="3">
    <source>
        <dbReference type="ARBA" id="ARBA00010747"/>
    </source>
</evidence>
<dbReference type="AlphaFoldDB" id="A0A0B3S5X0"/>
<dbReference type="RefSeq" id="WP_043143215.1">
    <property type="nucleotide sequence ID" value="NZ_JAHVJH010000006.1"/>
</dbReference>
<protein>
    <submittedName>
        <fullName evidence="14">Formate dehydrogenase</fullName>
    </submittedName>
</protein>
<keyword evidence="5" id="KW-1003">Cell membrane</keyword>
<evidence type="ECO:0000259" key="13">
    <source>
        <dbReference type="Pfam" id="PF01292"/>
    </source>
</evidence>
<dbReference type="Pfam" id="PF01292">
    <property type="entry name" value="Ni_hydr_CYTB"/>
    <property type="match status" value="1"/>
</dbReference>
<dbReference type="GO" id="GO:0009061">
    <property type="term" value="P:anaerobic respiration"/>
    <property type="evidence" value="ECO:0007669"/>
    <property type="project" value="TreeGrafter"/>
</dbReference>
<feature type="domain" description="Cytochrome b561 bacterial/Ni-hydrogenase" evidence="13">
    <location>
        <begin position="174"/>
        <end position="377"/>
    </location>
</feature>
<keyword evidence="4" id="KW-0813">Transport</keyword>
<dbReference type="GO" id="GO:0009055">
    <property type="term" value="F:electron transfer activity"/>
    <property type="evidence" value="ECO:0007669"/>
    <property type="project" value="InterPro"/>
</dbReference>
<evidence type="ECO:0000256" key="11">
    <source>
        <dbReference type="ARBA" id="ARBA00023004"/>
    </source>
</evidence>
<evidence type="ECO:0000256" key="1">
    <source>
        <dbReference type="ARBA" id="ARBA00001971"/>
    </source>
</evidence>